<accession>A0A6N8FKA9</accession>
<keyword evidence="2" id="KW-1185">Reference proteome</keyword>
<dbReference type="Proteomes" id="UP000469125">
    <property type="component" value="Unassembled WGS sequence"/>
</dbReference>
<dbReference type="RefSeq" id="WP_155669123.1">
    <property type="nucleotide sequence ID" value="NZ_WOCA01000009.1"/>
</dbReference>
<organism evidence="1 2">
    <name type="scientific">Ornithinibacillus caprae</name>
    <dbReference type="NCBI Taxonomy" id="2678566"/>
    <lineage>
        <taxon>Bacteria</taxon>
        <taxon>Bacillati</taxon>
        <taxon>Bacillota</taxon>
        <taxon>Bacilli</taxon>
        <taxon>Bacillales</taxon>
        <taxon>Bacillaceae</taxon>
        <taxon>Ornithinibacillus</taxon>
    </lineage>
</organism>
<proteinExistence type="predicted"/>
<evidence type="ECO:0000313" key="2">
    <source>
        <dbReference type="Proteomes" id="UP000469125"/>
    </source>
</evidence>
<sequence length="362" mass="40801">MNQQQLLEVMKALRIEILEILHSNNLANDKTAQKMLISIDNTFKRINQSVEEVIPPEILKSYFKGVDEATKALKKSGVSVELVASLTSSGQVKKAFQTQAHLEAIAEITDNTMLDLKAAIRTARRNTSTSIENALSVTKKDLQSGLVRGNPRKIFTSRVAESFASEGLTSFITIDGKRLPLDFYSQVVTRTNIKSANIKGAAERYRENGVELFTVSGNTPTCEQCYVYRGFVFSMVEGNKDFPYLDPATIPVHPHCQCSIQPYVLEYKDQDEIDEARRHAENFDPTKDTRSKAQKQAYEEKQRLNRLNNYEKKRYADIKGVLGDDAPANLGAFKRMKRANTDNYNALIQDYQGALRKMRGAD</sequence>
<protein>
    <recommendedName>
        <fullName evidence="3">Minor capsid protein</fullName>
    </recommendedName>
</protein>
<reference evidence="1 2" key="1">
    <citation type="submission" date="2019-11" db="EMBL/GenBank/DDBJ databases">
        <authorList>
            <person name="Li X."/>
        </authorList>
    </citation>
    <scope>NUCLEOTIDE SEQUENCE [LARGE SCALE GENOMIC DNA]</scope>
    <source>
        <strain evidence="1 2">L9</strain>
    </source>
</reference>
<dbReference type="Pfam" id="PF06152">
    <property type="entry name" value="Phage_min_cap2"/>
    <property type="match status" value="1"/>
</dbReference>
<evidence type="ECO:0000313" key="1">
    <source>
        <dbReference type="EMBL" id="MUK89146.1"/>
    </source>
</evidence>
<dbReference type="InterPro" id="IPR009319">
    <property type="entry name" value="Phage_A118_VSP1"/>
</dbReference>
<dbReference type="AlphaFoldDB" id="A0A6N8FKA9"/>
<name>A0A6N8FKA9_9BACI</name>
<evidence type="ECO:0008006" key="3">
    <source>
        <dbReference type="Google" id="ProtNLM"/>
    </source>
</evidence>
<gene>
    <name evidence="1" type="ORF">GMD78_12255</name>
</gene>
<dbReference type="EMBL" id="WOCA01000009">
    <property type="protein sequence ID" value="MUK89146.1"/>
    <property type="molecule type" value="Genomic_DNA"/>
</dbReference>
<dbReference type="GO" id="GO:0005198">
    <property type="term" value="F:structural molecule activity"/>
    <property type="evidence" value="ECO:0007669"/>
    <property type="project" value="InterPro"/>
</dbReference>
<comment type="caution">
    <text evidence="1">The sequence shown here is derived from an EMBL/GenBank/DDBJ whole genome shotgun (WGS) entry which is preliminary data.</text>
</comment>